<dbReference type="GO" id="GO:0005525">
    <property type="term" value="F:GTP binding"/>
    <property type="evidence" value="ECO:0007669"/>
    <property type="project" value="UniProtKB-UniRule"/>
</dbReference>
<dbReference type="SMART" id="SM00864">
    <property type="entry name" value="Tubulin"/>
    <property type="match status" value="1"/>
</dbReference>
<keyword evidence="7 9" id="KW-0131">Cell cycle</keyword>
<gene>
    <name evidence="9" type="primary">ftsZ</name>
    <name evidence="14" type="ORF">SAMN06264849_102187</name>
</gene>
<feature type="domain" description="Tubulin/FtsZ GTPase" evidence="12">
    <location>
        <begin position="13"/>
        <end position="205"/>
    </location>
</feature>
<dbReference type="SUPFAM" id="SSF52490">
    <property type="entry name" value="Tubulin nucleotide-binding domain-like"/>
    <property type="match status" value="1"/>
</dbReference>
<feature type="binding site" evidence="9">
    <location>
        <position position="143"/>
    </location>
    <ligand>
        <name>GTP</name>
        <dbReference type="ChEBI" id="CHEBI:37565"/>
    </ligand>
</feature>
<comment type="subunit">
    <text evidence="9">Homodimer. Polymerizes to form a dynamic ring structure in a strictly GTP-dependent manner. Interacts directly with several other division proteins.</text>
</comment>
<dbReference type="GO" id="GO:0032153">
    <property type="term" value="C:cell division site"/>
    <property type="evidence" value="ECO:0007669"/>
    <property type="project" value="UniProtKB-UniRule"/>
</dbReference>
<organism evidence="14 15">
    <name type="scientific">Melghirimyces algeriensis</name>
    <dbReference type="NCBI Taxonomy" id="910412"/>
    <lineage>
        <taxon>Bacteria</taxon>
        <taxon>Bacillati</taxon>
        <taxon>Bacillota</taxon>
        <taxon>Bacilli</taxon>
        <taxon>Bacillales</taxon>
        <taxon>Thermoactinomycetaceae</taxon>
        <taxon>Melghirimyces</taxon>
    </lineage>
</organism>
<evidence type="ECO:0000256" key="8">
    <source>
        <dbReference type="ARBA" id="ARBA00055345"/>
    </source>
</evidence>
<evidence type="ECO:0000256" key="4">
    <source>
        <dbReference type="ARBA" id="ARBA00022741"/>
    </source>
</evidence>
<proteinExistence type="inferred from homology"/>
<feature type="region of interest" description="Disordered" evidence="11">
    <location>
        <begin position="319"/>
        <end position="367"/>
    </location>
</feature>
<dbReference type="PANTHER" id="PTHR30314">
    <property type="entry name" value="CELL DIVISION PROTEIN FTSZ-RELATED"/>
    <property type="match status" value="1"/>
</dbReference>
<dbReference type="GO" id="GO:0030428">
    <property type="term" value="C:cell septum"/>
    <property type="evidence" value="ECO:0007669"/>
    <property type="project" value="UniProtKB-ARBA"/>
</dbReference>
<keyword evidence="6 9" id="KW-0717">Septation</keyword>
<dbReference type="GO" id="GO:0000917">
    <property type="term" value="P:division septum assembly"/>
    <property type="evidence" value="ECO:0007669"/>
    <property type="project" value="UniProtKB-KW"/>
</dbReference>
<evidence type="ECO:0000256" key="9">
    <source>
        <dbReference type="HAMAP-Rule" id="MF_00909"/>
    </source>
</evidence>
<dbReference type="InterPro" id="IPR018316">
    <property type="entry name" value="Tubulin/FtsZ_2-layer-sand-dom"/>
</dbReference>
<sequence length="367" mass="38779">MLEFDMEVEQTAQIKVIGVGGGGSNAVNRMIESGVQGVEFIAVNTDAQALNRSKAPVKLQIGEKLTRGLGAGANPSVGKKAAEESRENAENVLKGADMVFVTAGMGGGTGTGAAPEIAAVAREQGALTVGVVTRPFTFEGRKRSLQADQGIAELKENVDTLIVIPNDRLLEIVDKNTPMLEAFLEADNVLRQGVQGISDLIAVPGLINLDFADVKTIMTERGSALMGIGTATGESRAAEAAKKAICSPLLETTIDGARGVLMNIRGGNNLSLYEVNEAADIVASASDPEVNMIFGAVINEELKDEILVTVIATGFDNQKEAERPKGKPQFGVSRESGPDHHASQIDIVKPKSDGLEIPTFLRHRRKK</sequence>
<dbReference type="InterPro" id="IPR037103">
    <property type="entry name" value="Tubulin/FtsZ-like_C"/>
</dbReference>
<dbReference type="InterPro" id="IPR045061">
    <property type="entry name" value="FtsZ/CetZ"/>
</dbReference>
<dbReference type="Pfam" id="PF00091">
    <property type="entry name" value="Tubulin"/>
    <property type="match status" value="1"/>
</dbReference>
<reference evidence="14 15" key="1">
    <citation type="submission" date="2017-05" db="EMBL/GenBank/DDBJ databases">
        <authorList>
            <person name="Varghese N."/>
            <person name="Submissions S."/>
        </authorList>
    </citation>
    <scope>NUCLEOTIDE SEQUENCE [LARGE SCALE GENOMIC DNA]</scope>
    <source>
        <strain evidence="14 15">DSM 45474</strain>
    </source>
</reference>
<dbReference type="InterPro" id="IPR024757">
    <property type="entry name" value="FtsZ_C"/>
</dbReference>
<evidence type="ECO:0000259" key="12">
    <source>
        <dbReference type="SMART" id="SM00864"/>
    </source>
</evidence>
<keyword evidence="4 9" id="KW-0547">Nucleotide-binding</keyword>
<keyword evidence="3 9" id="KW-0132">Cell division</keyword>
<evidence type="ECO:0000313" key="14">
    <source>
        <dbReference type="EMBL" id="SMO47947.1"/>
    </source>
</evidence>
<dbReference type="SMART" id="SM00865">
    <property type="entry name" value="Tubulin_C"/>
    <property type="match status" value="1"/>
</dbReference>
<dbReference type="PRINTS" id="PR00423">
    <property type="entry name" value="CELLDVISFTSZ"/>
</dbReference>
<dbReference type="GO" id="GO:0051258">
    <property type="term" value="P:protein polymerization"/>
    <property type="evidence" value="ECO:0007669"/>
    <property type="project" value="UniProtKB-UniRule"/>
</dbReference>
<dbReference type="Pfam" id="PF12327">
    <property type="entry name" value="FtsZ_C"/>
    <property type="match status" value="1"/>
</dbReference>
<feature type="binding site" evidence="9">
    <location>
        <position position="187"/>
    </location>
    <ligand>
        <name>GTP</name>
        <dbReference type="ChEBI" id="CHEBI:37565"/>
    </ligand>
</feature>
<dbReference type="PANTHER" id="PTHR30314:SF3">
    <property type="entry name" value="MITOCHONDRIAL DIVISION PROTEIN FSZA"/>
    <property type="match status" value="1"/>
</dbReference>
<dbReference type="InterPro" id="IPR036525">
    <property type="entry name" value="Tubulin/FtsZ_GTPase_sf"/>
</dbReference>
<accession>A0A521BLB9</accession>
<dbReference type="AlphaFoldDB" id="A0A521BLB9"/>
<feature type="binding site" evidence="9">
    <location>
        <position position="139"/>
    </location>
    <ligand>
        <name>GTP</name>
        <dbReference type="ChEBI" id="CHEBI:37565"/>
    </ligand>
</feature>
<evidence type="ECO:0000256" key="10">
    <source>
        <dbReference type="NCBIfam" id="TIGR00065"/>
    </source>
</evidence>
<feature type="compositionally biased region" description="Basic and acidic residues" evidence="11">
    <location>
        <begin position="336"/>
        <end position="354"/>
    </location>
</feature>
<dbReference type="NCBIfam" id="TIGR00065">
    <property type="entry name" value="ftsZ"/>
    <property type="match status" value="1"/>
</dbReference>
<dbReference type="Gene3D" id="3.30.1330.20">
    <property type="entry name" value="Tubulin/FtsZ, C-terminal domain"/>
    <property type="match status" value="1"/>
</dbReference>
<dbReference type="InterPro" id="IPR008280">
    <property type="entry name" value="Tub_FtsZ_C"/>
</dbReference>
<dbReference type="PROSITE" id="PS01134">
    <property type="entry name" value="FTSZ_1"/>
    <property type="match status" value="1"/>
</dbReference>
<keyword evidence="2 9" id="KW-0963">Cytoplasm</keyword>
<dbReference type="OrthoDB" id="9813375at2"/>
<dbReference type="GO" id="GO:0043093">
    <property type="term" value="P:FtsZ-dependent cytokinesis"/>
    <property type="evidence" value="ECO:0007669"/>
    <property type="project" value="UniProtKB-UniRule"/>
</dbReference>
<protein>
    <recommendedName>
        <fullName evidence="9 10">Cell division protein FtsZ</fullName>
    </recommendedName>
</protein>
<dbReference type="InterPro" id="IPR003008">
    <property type="entry name" value="Tubulin_FtsZ_GTPase"/>
</dbReference>
<feature type="domain" description="Tubulin/FtsZ 2-layer sandwich" evidence="13">
    <location>
        <begin position="207"/>
        <end position="324"/>
    </location>
</feature>
<keyword evidence="15" id="KW-1185">Reference proteome</keyword>
<dbReference type="FunFam" id="3.40.50.1440:FF:000023">
    <property type="entry name" value="Cell division protein FtsZ"/>
    <property type="match status" value="1"/>
</dbReference>
<dbReference type="FunFam" id="3.30.1330.20:FF:000005">
    <property type="entry name" value="Cell division protein FtsZ"/>
    <property type="match status" value="1"/>
</dbReference>
<dbReference type="Proteomes" id="UP000315636">
    <property type="component" value="Unassembled WGS sequence"/>
</dbReference>
<evidence type="ECO:0000256" key="2">
    <source>
        <dbReference type="ARBA" id="ARBA00022490"/>
    </source>
</evidence>
<evidence type="ECO:0000259" key="13">
    <source>
        <dbReference type="SMART" id="SM00865"/>
    </source>
</evidence>
<evidence type="ECO:0000256" key="11">
    <source>
        <dbReference type="SAM" id="MobiDB-lite"/>
    </source>
</evidence>
<dbReference type="RefSeq" id="WP_142504493.1">
    <property type="nucleotide sequence ID" value="NZ_FXTI01000002.1"/>
</dbReference>
<feature type="binding site" evidence="9">
    <location>
        <begin position="21"/>
        <end position="25"/>
    </location>
    <ligand>
        <name>GTP</name>
        <dbReference type="ChEBI" id="CHEBI:37565"/>
    </ligand>
</feature>
<dbReference type="CDD" id="cd02201">
    <property type="entry name" value="FtsZ_type1"/>
    <property type="match status" value="1"/>
</dbReference>
<dbReference type="EMBL" id="FXTI01000002">
    <property type="protein sequence ID" value="SMO47947.1"/>
    <property type="molecule type" value="Genomic_DNA"/>
</dbReference>
<dbReference type="InterPro" id="IPR020805">
    <property type="entry name" value="Cell_div_FtsZ_CS"/>
</dbReference>
<comment type="function">
    <text evidence="8 9">Essential cell division protein that forms a contractile ring structure (Z ring) at the future cell division site. The regulation of the ring assembly controls the timing and the location of cell division. One of the functions of the FtsZ ring is to recruit other cell division proteins to the septum to produce a new cell wall between the dividing cells. Binds GTP and shows GTPase activity.</text>
</comment>
<evidence type="ECO:0000256" key="7">
    <source>
        <dbReference type="ARBA" id="ARBA00023306"/>
    </source>
</evidence>
<dbReference type="SUPFAM" id="SSF55307">
    <property type="entry name" value="Tubulin C-terminal domain-like"/>
    <property type="match status" value="1"/>
</dbReference>
<dbReference type="GO" id="GO:0003924">
    <property type="term" value="F:GTPase activity"/>
    <property type="evidence" value="ECO:0007669"/>
    <property type="project" value="UniProtKB-UniRule"/>
</dbReference>
<evidence type="ECO:0000256" key="5">
    <source>
        <dbReference type="ARBA" id="ARBA00023134"/>
    </source>
</evidence>
<dbReference type="HAMAP" id="MF_00909">
    <property type="entry name" value="FtsZ"/>
    <property type="match status" value="1"/>
</dbReference>
<evidence type="ECO:0000313" key="15">
    <source>
        <dbReference type="Proteomes" id="UP000315636"/>
    </source>
</evidence>
<dbReference type="InterPro" id="IPR000158">
    <property type="entry name" value="Cell_div_FtsZ"/>
</dbReference>
<evidence type="ECO:0000256" key="6">
    <source>
        <dbReference type="ARBA" id="ARBA00023210"/>
    </source>
</evidence>
<name>A0A521BLB9_9BACL</name>
<evidence type="ECO:0000256" key="1">
    <source>
        <dbReference type="ARBA" id="ARBA00009690"/>
    </source>
</evidence>
<dbReference type="GO" id="GO:0005737">
    <property type="term" value="C:cytoplasm"/>
    <property type="evidence" value="ECO:0007669"/>
    <property type="project" value="UniProtKB-SubCell"/>
</dbReference>
<keyword evidence="5 9" id="KW-0342">GTP-binding</keyword>
<dbReference type="Gene3D" id="3.40.50.1440">
    <property type="entry name" value="Tubulin/FtsZ, GTPase domain"/>
    <property type="match status" value="1"/>
</dbReference>
<comment type="similarity">
    <text evidence="1 9">Belongs to the FtsZ family.</text>
</comment>
<evidence type="ECO:0000256" key="3">
    <source>
        <dbReference type="ARBA" id="ARBA00022618"/>
    </source>
</evidence>
<comment type="subcellular location">
    <subcellularLocation>
        <location evidence="9">Cytoplasm</location>
    </subcellularLocation>
    <text evidence="9">Assembles at midcell at the inner surface of the cytoplasmic membrane.</text>
</comment>
<feature type="binding site" evidence="9">
    <location>
        <begin position="108"/>
        <end position="110"/>
    </location>
    <ligand>
        <name>GTP</name>
        <dbReference type="ChEBI" id="CHEBI:37565"/>
    </ligand>
</feature>